<dbReference type="PANTHER" id="PTHR45913:SF21">
    <property type="entry name" value="DUF4371 DOMAIN-CONTAINING PROTEIN"/>
    <property type="match status" value="1"/>
</dbReference>
<gene>
    <name evidence="4" type="primary">ZBED9_28</name>
    <name evidence="4" type="ORF">N1851_032544</name>
</gene>
<dbReference type="EMBL" id="JAOPHQ010006258">
    <property type="protein sequence ID" value="KAK0132577.1"/>
    <property type="molecule type" value="Genomic_DNA"/>
</dbReference>
<evidence type="ECO:0000313" key="4">
    <source>
        <dbReference type="EMBL" id="KAK0132577.1"/>
    </source>
</evidence>
<dbReference type="GO" id="GO:0008270">
    <property type="term" value="F:zinc ion binding"/>
    <property type="evidence" value="ECO:0007669"/>
    <property type="project" value="UniProtKB-KW"/>
</dbReference>
<dbReference type="SUPFAM" id="SSF57756">
    <property type="entry name" value="Retrovirus zinc finger-like domains"/>
    <property type="match status" value="1"/>
</dbReference>
<evidence type="ECO:0000313" key="5">
    <source>
        <dbReference type="Proteomes" id="UP001174136"/>
    </source>
</evidence>
<feature type="compositionally biased region" description="Basic and acidic residues" evidence="2">
    <location>
        <begin position="662"/>
        <end position="680"/>
    </location>
</feature>
<feature type="region of interest" description="Disordered" evidence="2">
    <location>
        <begin position="645"/>
        <end position="680"/>
    </location>
</feature>
<dbReference type="GO" id="GO:0003676">
    <property type="term" value="F:nucleic acid binding"/>
    <property type="evidence" value="ECO:0007669"/>
    <property type="project" value="InterPro"/>
</dbReference>
<keyword evidence="5" id="KW-1185">Reference proteome</keyword>
<dbReference type="SUPFAM" id="SSF53098">
    <property type="entry name" value="Ribonuclease H-like"/>
    <property type="match status" value="1"/>
</dbReference>
<accession>A0AA47NQB3</accession>
<proteinExistence type="predicted"/>
<feature type="domain" description="CCHC-type" evidence="3">
    <location>
        <begin position="622"/>
        <end position="636"/>
    </location>
</feature>
<keyword evidence="1" id="KW-0862">Zinc</keyword>
<dbReference type="InterPro" id="IPR001878">
    <property type="entry name" value="Znf_CCHC"/>
</dbReference>
<evidence type="ECO:0000256" key="1">
    <source>
        <dbReference type="PROSITE-ProRule" id="PRU00047"/>
    </source>
</evidence>
<evidence type="ECO:0000256" key="2">
    <source>
        <dbReference type="SAM" id="MobiDB-lite"/>
    </source>
</evidence>
<dbReference type="InterPro" id="IPR036875">
    <property type="entry name" value="Znf_CCHC_sf"/>
</dbReference>
<evidence type="ECO:0000259" key="3">
    <source>
        <dbReference type="PROSITE" id="PS50158"/>
    </source>
</evidence>
<dbReference type="AlphaFoldDB" id="A0AA47NQB3"/>
<sequence>MTNTCEELGVDRNTIAGTAVIADVMIATEGADFGELPLFKEKQTLANYAKLCKAFLDANKPLQEKIEKMKATELLPIKYKMPNECISVCKEYNLRRHFKTNHANFDTTFPLGSDARHQKILGLTSCYEQRRRTLFRACSEQASLRVAWILGKKKRPFTDAETVKECMLASIEEVVTDEKTRNSVIDSIKKIPISDTTTSRRVETLASDVFETLLDKLKRAEVMSLAVDESTDSSDVAQLCLYVRFFDGECFCEDLLGLIPLDGHTTGEILFEKVISFFRENQLELSRINMLVTDGAPAMSGRTRGLSARLADVAPQLRSLHCLIHQSLLCAKLSGELKETMDSVMAIINFIRSTSSLQHRLFRQLLSDMSAQYTDLLIHNDIRWLSKGNALKRFCELKEEILAFLRNSKQKKADTFLCLMENAEFHAAVCFLSDVFHHLNLLNTELQGRDKTVAQLVERLQAFQKRLALFSADLCSGKMLHFPALRTAGLQTTEAMTGFINALKTNFAARFEHFSIPTEVMGFVNDPFCVDVVGEFAVKAKELVVSLNEACLQLELIDIQSSADLKQSLQLAVACWTRGGGDPSTRVGDRSQSWARGDDSGSAATGAAFDPQRAPQAAGQECWRCGQLGHFRGECPLMEVGQPQGGAVERARESRASSVLDPGRRRPEHTGRRPEPELGPRRRQLEFWVQWVVRQQKRLPGTY</sequence>
<dbReference type="PROSITE" id="PS50158">
    <property type="entry name" value="ZF_CCHC"/>
    <property type="match status" value="1"/>
</dbReference>
<dbReference type="InterPro" id="IPR012337">
    <property type="entry name" value="RNaseH-like_sf"/>
</dbReference>
<feature type="region of interest" description="Disordered" evidence="2">
    <location>
        <begin position="580"/>
        <end position="612"/>
    </location>
</feature>
<dbReference type="Proteomes" id="UP001174136">
    <property type="component" value="Unassembled WGS sequence"/>
</dbReference>
<organism evidence="4 5">
    <name type="scientific">Merluccius polli</name>
    <name type="common">Benguela hake</name>
    <name type="synonym">Merluccius cadenati</name>
    <dbReference type="NCBI Taxonomy" id="89951"/>
    <lineage>
        <taxon>Eukaryota</taxon>
        <taxon>Metazoa</taxon>
        <taxon>Chordata</taxon>
        <taxon>Craniata</taxon>
        <taxon>Vertebrata</taxon>
        <taxon>Euteleostomi</taxon>
        <taxon>Actinopterygii</taxon>
        <taxon>Neopterygii</taxon>
        <taxon>Teleostei</taxon>
        <taxon>Neoteleostei</taxon>
        <taxon>Acanthomorphata</taxon>
        <taxon>Zeiogadaria</taxon>
        <taxon>Gadariae</taxon>
        <taxon>Gadiformes</taxon>
        <taxon>Gadoidei</taxon>
        <taxon>Merlucciidae</taxon>
        <taxon>Merluccius</taxon>
    </lineage>
</organism>
<dbReference type="Pfam" id="PF15794">
    <property type="entry name" value="CCDC106"/>
    <property type="match status" value="1"/>
</dbReference>
<protein>
    <submittedName>
        <fullName evidence="4">SCAN domain-containing protein 3</fullName>
    </submittedName>
</protein>
<feature type="compositionally biased region" description="Low complexity" evidence="2">
    <location>
        <begin position="600"/>
        <end position="610"/>
    </location>
</feature>
<dbReference type="InterPro" id="IPR031591">
    <property type="entry name" value="CCDC106"/>
</dbReference>
<name>A0AA47NQB3_MERPO</name>
<reference evidence="4" key="1">
    <citation type="journal article" date="2023" name="Front. Mar. Sci.">
        <title>A new Merluccius polli reference genome to investigate the effects of global change in West African waters.</title>
        <authorList>
            <person name="Mateo J.L."/>
            <person name="Blanco-Fernandez C."/>
            <person name="Garcia-Vazquez E."/>
            <person name="Machado-Schiaffino G."/>
        </authorList>
    </citation>
    <scope>NUCLEOTIDE SEQUENCE</scope>
    <source>
        <strain evidence="4">C29</strain>
        <tissue evidence="4">Fin</tissue>
    </source>
</reference>
<dbReference type="SMART" id="SM00343">
    <property type="entry name" value="ZnF_C2HC"/>
    <property type="match status" value="1"/>
</dbReference>
<dbReference type="PANTHER" id="PTHR45913">
    <property type="entry name" value="EPM2A-INTERACTING PROTEIN 1"/>
    <property type="match status" value="1"/>
</dbReference>
<keyword evidence="1" id="KW-0479">Metal-binding</keyword>
<keyword evidence="1" id="KW-0863">Zinc-finger</keyword>
<comment type="caution">
    <text evidence="4">The sequence shown here is derived from an EMBL/GenBank/DDBJ whole genome shotgun (WGS) entry which is preliminary data.</text>
</comment>